<comment type="caution">
    <text evidence="9">The sequence shown here is derived from an EMBL/GenBank/DDBJ whole genome shotgun (WGS) entry which is preliminary data.</text>
</comment>
<evidence type="ECO:0000256" key="3">
    <source>
        <dbReference type="ARBA" id="ARBA00022801"/>
    </source>
</evidence>
<feature type="domain" description="ABC transmembrane type-1" evidence="7">
    <location>
        <begin position="172"/>
        <end position="388"/>
    </location>
</feature>
<evidence type="ECO:0008006" key="11">
    <source>
        <dbReference type="Google" id="ProtNLM"/>
    </source>
</evidence>
<evidence type="ECO:0000256" key="4">
    <source>
        <dbReference type="ARBA" id="ARBA00022989"/>
    </source>
</evidence>
<organism evidence="9 10">
    <name type="scientific">Phocaeicola vulgatus CL09T03C04</name>
    <dbReference type="NCBI Taxonomy" id="997891"/>
    <lineage>
        <taxon>Bacteria</taxon>
        <taxon>Pseudomonadati</taxon>
        <taxon>Bacteroidota</taxon>
        <taxon>Bacteroidia</taxon>
        <taxon>Bacteroidales</taxon>
        <taxon>Bacteroidaceae</taxon>
        <taxon>Phocaeicola</taxon>
    </lineage>
</organism>
<name>I9TY61_PHOVU</name>
<comment type="subcellular location">
    <subcellularLocation>
        <location evidence="1">Cell membrane</location>
        <topology evidence="1">Multi-pass membrane protein</topology>
    </subcellularLocation>
</comment>
<reference evidence="9 10" key="1">
    <citation type="submission" date="2012-02" db="EMBL/GenBank/DDBJ databases">
        <title>The Genome Sequence of Bacteroides vulgatus CL09T03C04.</title>
        <authorList>
            <consortium name="The Broad Institute Genome Sequencing Platform"/>
            <person name="Earl A."/>
            <person name="Ward D."/>
            <person name="Feldgarden M."/>
            <person name="Gevers D."/>
            <person name="Zitomersky N.L."/>
            <person name="Coyne M.J."/>
            <person name="Comstock L.E."/>
            <person name="Young S.K."/>
            <person name="Zeng Q."/>
            <person name="Gargeya S."/>
            <person name="Fitzgerald M."/>
            <person name="Haas B."/>
            <person name="Abouelleil A."/>
            <person name="Alvarado L."/>
            <person name="Arachchi H.M."/>
            <person name="Berlin A."/>
            <person name="Chapman S.B."/>
            <person name="Gearin G."/>
            <person name="Goldberg J."/>
            <person name="Griggs A."/>
            <person name="Gujja S."/>
            <person name="Hansen M."/>
            <person name="Heiman D."/>
            <person name="Howarth C."/>
            <person name="Larimer J."/>
            <person name="Lui A."/>
            <person name="MacDonald P.J.P."/>
            <person name="McCowen C."/>
            <person name="Montmayeur A."/>
            <person name="Murphy C."/>
            <person name="Neiman D."/>
            <person name="Pearson M."/>
            <person name="Priest M."/>
            <person name="Roberts A."/>
            <person name="Saif S."/>
            <person name="Shea T."/>
            <person name="Sisk P."/>
            <person name="Stolte C."/>
            <person name="Sykes S."/>
            <person name="Wortman J."/>
            <person name="Nusbaum C."/>
            <person name="Birren B."/>
        </authorList>
    </citation>
    <scope>NUCLEOTIDE SEQUENCE [LARGE SCALE GENOMIC DNA]</scope>
    <source>
        <strain evidence="9 10">CL09T03C04</strain>
    </source>
</reference>
<dbReference type="PROSITE" id="PS50990">
    <property type="entry name" value="PEPTIDASE_C39"/>
    <property type="match status" value="1"/>
</dbReference>
<evidence type="ECO:0000313" key="10">
    <source>
        <dbReference type="Proteomes" id="UP000004219"/>
    </source>
</evidence>
<keyword evidence="2 6" id="KW-0812">Transmembrane</keyword>
<dbReference type="GO" id="GO:0005886">
    <property type="term" value="C:plasma membrane"/>
    <property type="evidence" value="ECO:0007669"/>
    <property type="project" value="UniProtKB-SubCell"/>
</dbReference>
<dbReference type="PROSITE" id="PS50929">
    <property type="entry name" value="ABC_TM1F"/>
    <property type="match status" value="1"/>
</dbReference>
<feature type="transmembrane region" description="Helical" evidence="6">
    <location>
        <begin position="309"/>
        <end position="327"/>
    </location>
</feature>
<feature type="domain" description="Peptidase C39" evidence="8">
    <location>
        <begin position="15"/>
        <end position="138"/>
    </location>
</feature>
<sequence>MVMRMKELNKTFVLQHDASDCGVACLLSIIRYYGGSTTLQYLRELSGTTKQGTTLLGLYQAAGQVGFDAKGCETDILSLKEHGSPVILHLVLDGKFEHYMVCYGFKDGYFIMGDPAKGIITYTAEELEQVWKSHACLTLVCTNNFILQKDIKAQKRAWLIHLLRDDYAILGVSILVGLLMSVLGMTTAVFSQKLIDVIIPDKDYKRLWLGLVLVSFLLLARLGLGTIRQYMLFLQSRDFNNRLIAFFYNHLLRLPKFFFDTRRIGELVARLNDTRRIQSVVSIIAGSIVIDFLVTIVTLSMLFYYSWPIALLLVISIPLFIWIVNIYNAPLVEAQRNVMMSYAHSESNFINTMQGIDTIKNFNRQHEFGALNQAIYGFFQNKVLLVLY</sequence>
<dbReference type="Gene3D" id="1.20.1560.10">
    <property type="entry name" value="ABC transporter type 1, transmembrane domain"/>
    <property type="match status" value="1"/>
</dbReference>
<gene>
    <name evidence="9" type="ORF">HMPREF1058_03413</name>
</gene>
<dbReference type="HOGENOM" id="CLU_711086_0_0_10"/>
<keyword evidence="5 6" id="KW-0472">Membrane</keyword>
<dbReference type="PATRIC" id="fig|997891.3.peg.3587"/>
<dbReference type="InterPro" id="IPR036640">
    <property type="entry name" value="ABC1_TM_sf"/>
</dbReference>
<evidence type="ECO:0000259" key="8">
    <source>
        <dbReference type="PROSITE" id="PS50990"/>
    </source>
</evidence>
<dbReference type="AlphaFoldDB" id="I9TY61"/>
<proteinExistence type="predicted"/>
<dbReference type="GO" id="GO:0015421">
    <property type="term" value="F:ABC-type oligopeptide transporter activity"/>
    <property type="evidence" value="ECO:0007669"/>
    <property type="project" value="TreeGrafter"/>
</dbReference>
<feature type="transmembrane region" description="Helical" evidence="6">
    <location>
        <begin position="167"/>
        <end position="187"/>
    </location>
</feature>
<evidence type="ECO:0000256" key="5">
    <source>
        <dbReference type="ARBA" id="ARBA00023136"/>
    </source>
</evidence>
<dbReference type="SUPFAM" id="SSF90123">
    <property type="entry name" value="ABC transporter transmembrane region"/>
    <property type="match status" value="1"/>
</dbReference>
<dbReference type="InterPro" id="IPR005074">
    <property type="entry name" value="Peptidase_C39"/>
</dbReference>
<keyword evidence="4 6" id="KW-1133">Transmembrane helix</keyword>
<evidence type="ECO:0000256" key="1">
    <source>
        <dbReference type="ARBA" id="ARBA00004651"/>
    </source>
</evidence>
<feature type="transmembrane region" description="Helical" evidence="6">
    <location>
        <begin position="207"/>
        <end position="227"/>
    </location>
</feature>
<evidence type="ECO:0000256" key="2">
    <source>
        <dbReference type="ARBA" id="ARBA00022692"/>
    </source>
</evidence>
<dbReference type="Proteomes" id="UP000004219">
    <property type="component" value="Unassembled WGS sequence"/>
</dbReference>
<dbReference type="GO" id="GO:0008233">
    <property type="term" value="F:peptidase activity"/>
    <property type="evidence" value="ECO:0007669"/>
    <property type="project" value="InterPro"/>
</dbReference>
<dbReference type="GO" id="GO:0005524">
    <property type="term" value="F:ATP binding"/>
    <property type="evidence" value="ECO:0007669"/>
    <property type="project" value="InterPro"/>
</dbReference>
<dbReference type="PANTHER" id="PTHR43394:SF1">
    <property type="entry name" value="ATP-BINDING CASSETTE SUB-FAMILY B MEMBER 10, MITOCHONDRIAL"/>
    <property type="match status" value="1"/>
</dbReference>
<dbReference type="Pfam" id="PF03412">
    <property type="entry name" value="Peptidase_C39"/>
    <property type="match status" value="1"/>
</dbReference>
<evidence type="ECO:0000313" key="9">
    <source>
        <dbReference type="EMBL" id="EIY74413.1"/>
    </source>
</evidence>
<dbReference type="GO" id="GO:0006508">
    <property type="term" value="P:proteolysis"/>
    <property type="evidence" value="ECO:0007669"/>
    <property type="project" value="InterPro"/>
</dbReference>
<protein>
    <recommendedName>
        <fullName evidence="11">ABC transmembrane type-1 domain-containing protein</fullName>
    </recommendedName>
</protein>
<keyword evidence="3" id="KW-0378">Hydrolase</keyword>
<dbReference type="CDD" id="cd18570">
    <property type="entry name" value="ABC_6TM_PCAT1_LagD_like"/>
    <property type="match status" value="1"/>
</dbReference>
<dbReference type="PANTHER" id="PTHR43394">
    <property type="entry name" value="ATP-DEPENDENT PERMEASE MDL1, MITOCHONDRIAL"/>
    <property type="match status" value="1"/>
</dbReference>
<keyword evidence="10" id="KW-1185">Reference proteome</keyword>
<dbReference type="InterPro" id="IPR039421">
    <property type="entry name" value="Type_1_exporter"/>
</dbReference>
<dbReference type="EMBL" id="AGXZ01000030">
    <property type="protein sequence ID" value="EIY74413.1"/>
    <property type="molecule type" value="Genomic_DNA"/>
</dbReference>
<accession>I9TY61</accession>
<evidence type="ECO:0000259" key="7">
    <source>
        <dbReference type="PROSITE" id="PS50929"/>
    </source>
</evidence>
<dbReference type="CDD" id="cd02418">
    <property type="entry name" value="Peptidase_C39B"/>
    <property type="match status" value="1"/>
</dbReference>
<evidence type="ECO:0000256" key="6">
    <source>
        <dbReference type="SAM" id="Phobius"/>
    </source>
</evidence>
<dbReference type="Gene3D" id="3.90.70.10">
    <property type="entry name" value="Cysteine proteinases"/>
    <property type="match status" value="1"/>
</dbReference>
<dbReference type="Pfam" id="PF00664">
    <property type="entry name" value="ABC_membrane"/>
    <property type="match status" value="1"/>
</dbReference>
<feature type="transmembrane region" description="Helical" evidence="6">
    <location>
        <begin position="280"/>
        <end position="303"/>
    </location>
</feature>
<dbReference type="InterPro" id="IPR011527">
    <property type="entry name" value="ABC1_TM_dom"/>
</dbReference>